<comment type="similarity">
    <text evidence="1">Belongs to the AB hydrolase superfamily. AB hydrolase 2 family.</text>
</comment>
<dbReference type="PANTHER" id="PTHR10655">
    <property type="entry name" value="LYSOPHOSPHOLIPASE-RELATED"/>
    <property type="match status" value="1"/>
</dbReference>
<proteinExistence type="inferred from homology"/>
<dbReference type="EC" id="3.1.2.22" evidence="2"/>
<evidence type="ECO:0000313" key="6">
    <source>
        <dbReference type="Proteomes" id="UP001307889"/>
    </source>
</evidence>
<sequence>MANFDFEDIAIIEQTGYKPTAALIFLHGEGQTGQEICNIFKDYFGTKSGHSYFKLIFPTAPVRTLTSRNPKLHDQRYWFDVVPTGQSSVDVSCNLKDAEDVSSALDRLIEKTSISGVPRDRIVIGGISQGGMVSLYAAYARGIRIGGVVSIASPFLFHKQTTLLDGKKPPLLSIYGEKDVSISSEEMNTTWTMFKQKQLPATIKKLRQQGHNMHTDYAKVIFEWLQSEFPPLEWF</sequence>
<gene>
    <name evidence="5" type="ORF">NTJ_09378</name>
</gene>
<dbReference type="InterPro" id="IPR029058">
    <property type="entry name" value="AB_hydrolase_fold"/>
</dbReference>
<feature type="domain" description="Phospholipase/carboxylesterase/thioesterase" evidence="4">
    <location>
        <begin position="9"/>
        <end position="224"/>
    </location>
</feature>
<name>A0ABN7AWJ8_9HEMI</name>
<dbReference type="EMBL" id="AP028915">
    <property type="protein sequence ID" value="BES96566.1"/>
    <property type="molecule type" value="Genomic_DNA"/>
</dbReference>
<reference evidence="5 6" key="1">
    <citation type="submission" date="2023-09" db="EMBL/GenBank/DDBJ databases">
        <title>Nesidiocoris tenuis whole genome shotgun sequence.</title>
        <authorList>
            <person name="Shibata T."/>
            <person name="Shimoda M."/>
            <person name="Kobayashi T."/>
            <person name="Uehara T."/>
        </authorList>
    </citation>
    <scope>NUCLEOTIDE SEQUENCE [LARGE SCALE GENOMIC DNA]</scope>
    <source>
        <strain evidence="5 6">Japan</strain>
    </source>
</reference>
<dbReference type="InterPro" id="IPR050565">
    <property type="entry name" value="LYPA1-2/EST-like"/>
</dbReference>
<keyword evidence="3" id="KW-0378">Hydrolase</keyword>
<evidence type="ECO:0000259" key="4">
    <source>
        <dbReference type="Pfam" id="PF02230"/>
    </source>
</evidence>
<organism evidence="5 6">
    <name type="scientific">Nesidiocoris tenuis</name>
    <dbReference type="NCBI Taxonomy" id="355587"/>
    <lineage>
        <taxon>Eukaryota</taxon>
        <taxon>Metazoa</taxon>
        <taxon>Ecdysozoa</taxon>
        <taxon>Arthropoda</taxon>
        <taxon>Hexapoda</taxon>
        <taxon>Insecta</taxon>
        <taxon>Pterygota</taxon>
        <taxon>Neoptera</taxon>
        <taxon>Paraneoptera</taxon>
        <taxon>Hemiptera</taxon>
        <taxon>Heteroptera</taxon>
        <taxon>Panheteroptera</taxon>
        <taxon>Cimicomorpha</taxon>
        <taxon>Miridae</taxon>
        <taxon>Dicyphina</taxon>
        <taxon>Nesidiocoris</taxon>
    </lineage>
</organism>
<evidence type="ECO:0000256" key="2">
    <source>
        <dbReference type="ARBA" id="ARBA00012423"/>
    </source>
</evidence>
<dbReference type="SUPFAM" id="SSF53474">
    <property type="entry name" value="alpha/beta-Hydrolases"/>
    <property type="match status" value="1"/>
</dbReference>
<evidence type="ECO:0000313" key="5">
    <source>
        <dbReference type="EMBL" id="BES96566.1"/>
    </source>
</evidence>
<dbReference type="InterPro" id="IPR003140">
    <property type="entry name" value="PLipase/COase/thioEstase"/>
</dbReference>
<dbReference type="Proteomes" id="UP001307889">
    <property type="component" value="Chromosome 7"/>
</dbReference>
<dbReference type="Gene3D" id="3.40.50.1820">
    <property type="entry name" value="alpha/beta hydrolase"/>
    <property type="match status" value="1"/>
</dbReference>
<dbReference type="Pfam" id="PF02230">
    <property type="entry name" value="Abhydrolase_2"/>
    <property type="match status" value="1"/>
</dbReference>
<evidence type="ECO:0000256" key="3">
    <source>
        <dbReference type="ARBA" id="ARBA00022801"/>
    </source>
</evidence>
<accession>A0ABN7AWJ8</accession>
<dbReference type="PANTHER" id="PTHR10655:SF17">
    <property type="entry name" value="LYSOPHOSPHOLIPASE-LIKE PROTEIN 1"/>
    <property type="match status" value="1"/>
</dbReference>
<protein>
    <recommendedName>
        <fullName evidence="2">palmitoyl-protein hydrolase</fullName>
        <ecNumber evidence="2">3.1.2.22</ecNumber>
    </recommendedName>
</protein>
<evidence type="ECO:0000256" key="1">
    <source>
        <dbReference type="ARBA" id="ARBA00006499"/>
    </source>
</evidence>
<keyword evidence="6" id="KW-1185">Reference proteome</keyword>